<dbReference type="GO" id="GO:0071256">
    <property type="term" value="C:translocon complex"/>
    <property type="evidence" value="ECO:0007669"/>
    <property type="project" value="EnsemblFungi"/>
</dbReference>
<feature type="transmembrane region" description="Helical" evidence="2">
    <location>
        <begin position="82"/>
        <end position="104"/>
    </location>
</feature>
<dbReference type="InterPro" id="IPR014756">
    <property type="entry name" value="Ig_E-set"/>
</dbReference>
<dbReference type="SUPFAM" id="SSF158702">
    <property type="entry name" value="Sec63 N-terminal domain-like"/>
    <property type="match status" value="1"/>
</dbReference>
<dbReference type="Gene3D" id="2.60.40.150">
    <property type="entry name" value="C2 domain"/>
    <property type="match status" value="1"/>
</dbReference>
<evidence type="ECO:0000256" key="1">
    <source>
        <dbReference type="SAM" id="MobiDB-lite"/>
    </source>
</evidence>
<dbReference type="Gene3D" id="1.10.287.110">
    <property type="entry name" value="DnaJ domain"/>
    <property type="match status" value="1"/>
</dbReference>
<keyword evidence="2" id="KW-0472">Membrane</keyword>
<dbReference type="SMART" id="SM00271">
    <property type="entry name" value="DnaJ"/>
    <property type="match status" value="1"/>
</dbReference>
<feature type="transmembrane region" description="Helical" evidence="2">
    <location>
        <begin position="217"/>
        <end position="236"/>
    </location>
</feature>
<keyword evidence="2" id="KW-0812">Transmembrane</keyword>
<evidence type="ECO:0000256" key="2">
    <source>
        <dbReference type="SAM" id="Phobius"/>
    </source>
</evidence>
<organism evidence="4 5">
    <name type="scientific">Naumovozyma dairenensis (strain ATCC 10597 / BCRC 20456 / CBS 421 / NBRC 0211 / NRRL Y-12639)</name>
    <name type="common">Saccharomyces dairenensis</name>
    <dbReference type="NCBI Taxonomy" id="1071378"/>
    <lineage>
        <taxon>Eukaryota</taxon>
        <taxon>Fungi</taxon>
        <taxon>Dikarya</taxon>
        <taxon>Ascomycota</taxon>
        <taxon>Saccharomycotina</taxon>
        <taxon>Saccharomycetes</taxon>
        <taxon>Saccharomycetales</taxon>
        <taxon>Saccharomycetaceae</taxon>
        <taxon>Naumovozyma</taxon>
    </lineage>
</organism>
<dbReference type="InterPro" id="IPR035892">
    <property type="entry name" value="C2_domain_sf"/>
</dbReference>
<dbReference type="GO" id="GO:0006614">
    <property type="term" value="P:SRP-dependent cotranslational protein targeting to membrane"/>
    <property type="evidence" value="ECO:0007669"/>
    <property type="project" value="EnsemblFungi"/>
</dbReference>
<dbReference type="Proteomes" id="UP000000689">
    <property type="component" value="Chromosome 11"/>
</dbReference>
<dbReference type="KEGG" id="ndi:NDAI_0K01230"/>
<dbReference type="GO" id="GO:0008320">
    <property type="term" value="F:protein transmembrane transporter activity"/>
    <property type="evidence" value="ECO:0007669"/>
    <property type="project" value="EnsemblFungi"/>
</dbReference>
<feature type="domain" description="J" evidence="3">
    <location>
        <begin position="122"/>
        <end position="193"/>
    </location>
</feature>
<protein>
    <recommendedName>
        <fullName evidence="3">J domain-containing protein</fullName>
    </recommendedName>
</protein>
<gene>
    <name evidence="4" type="primary">NDAI0K01230</name>
    <name evidence="4" type="ordered locus">NDAI_0K01230</name>
</gene>
<reference evidence="4 5" key="1">
    <citation type="journal article" date="2011" name="Proc. Natl. Acad. Sci. U.S.A.">
        <title>Evolutionary erosion of yeast sex chromosomes by mating-type switching accidents.</title>
        <authorList>
            <person name="Gordon J.L."/>
            <person name="Armisen D."/>
            <person name="Proux-Wera E."/>
            <person name="Oheigeartaigh S.S."/>
            <person name="Byrne K.P."/>
            <person name="Wolfe K.H."/>
        </authorList>
    </citation>
    <scope>NUCLEOTIDE SEQUENCE [LARGE SCALE GENOMIC DNA]</scope>
    <source>
        <strain evidence="5">ATCC 10597 / BCRC 20456 / CBS 421 / NBRC 0211 / NRRL Y-12639</strain>
    </source>
</reference>
<sequence>MALNYDYDESSETWPFFLLTILLMLLIPLTLMQCYKLIYSKSKKDTRNHEDDKYSELEALNDIDTPEEIIKFRSKYTSKSKLSCLFNWKNLFIVVGWAVVFYLVQRISNNDAIKQAAIGIFDPYDILGISSSSSDKDIKSAYRKLSIKFHPDKLSKDLSADERIVMEEKYVQITKAYEALTDETVRENYLKYGHPDGPQSTSHGIALPSFMVEGSSSPILIMFYISLLGIVLPYFVSKWWSKTQSYTRKGIHTKTASYFVDRLVNYKPSEVVTVDLIIKWLSHAEEFKQFYPSLTSKDFEELLHDHINRKSSNEKGPDRNIIKNRIVAKCHSLLLGLLDIAAGFRNTDVANVTLDTFKCIVQAIPSNPKAELLQLPNVDKEQFENGSLDDIFTIGKLFTFDDERIGKILGIKDEKLLKRTLTVASNIPHIRLLKADFVVPGETQVTPLSTPHISLKVLIRSAKHKIINTESFPESMLSEPQDFEHQRNPFSIIEEQPLIPYSYSPYFPVKRRSAWCCLIALQKDNKIIQTPAIINNLSFHNLSKSLDKREVKMAGKDIKGFIPEDWEIGTIKVPLGQPAPNQEGAVYFRIILKNTDYFGADLDFTMTMNVREYSEKDLQQMREESYNNDDEDSDVDESEEELEESDDEGSDSEYTDIDTDTEVEEDAVEDREIKNNLLFI</sequence>
<keyword evidence="5" id="KW-1185">Reference proteome</keyword>
<keyword evidence="2" id="KW-1133">Transmembrane helix</keyword>
<dbReference type="PANTHER" id="PTHR24075:SF0">
    <property type="entry name" value="TRANSLOCATION PROTEIN SEC63 HOMOLOG"/>
    <property type="match status" value="1"/>
</dbReference>
<name>G0WHQ3_NAUDC</name>
<dbReference type="GO" id="GO:0046967">
    <property type="term" value="P:cytosol to endoplasmic reticulum transport"/>
    <property type="evidence" value="ECO:0007669"/>
    <property type="project" value="EnsemblFungi"/>
</dbReference>
<dbReference type="Pfam" id="PF00226">
    <property type="entry name" value="DnaJ"/>
    <property type="match status" value="1"/>
</dbReference>
<feature type="region of interest" description="Disordered" evidence="1">
    <location>
        <begin position="621"/>
        <end position="670"/>
    </location>
</feature>
<dbReference type="GO" id="GO:0003723">
    <property type="term" value="F:RNA binding"/>
    <property type="evidence" value="ECO:0007669"/>
    <property type="project" value="TreeGrafter"/>
</dbReference>
<dbReference type="eggNOG" id="KOG0721">
    <property type="taxonomic scope" value="Eukaryota"/>
</dbReference>
<dbReference type="PROSITE" id="PS00636">
    <property type="entry name" value="DNAJ_1"/>
    <property type="match status" value="1"/>
</dbReference>
<feature type="compositionally biased region" description="Acidic residues" evidence="1">
    <location>
        <begin position="626"/>
        <end position="669"/>
    </location>
</feature>
<accession>G0WHQ3</accession>
<dbReference type="InterPro" id="IPR018253">
    <property type="entry name" value="DnaJ_domain_CS"/>
</dbReference>
<dbReference type="GO" id="GO:0031204">
    <property type="term" value="P:post-translational protein targeting to membrane, translocation"/>
    <property type="evidence" value="ECO:0007669"/>
    <property type="project" value="EnsemblFungi"/>
</dbReference>
<dbReference type="OrthoDB" id="1734229at2759"/>
<evidence type="ECO:0000259" key="3">
    <source>
        <dbReference type="PROSITE" id="PS50076"/>
    </source>
</evidence>
<proteinExistence type="predicted"/>
<dbReference type="OMA" id="ETWPFFL"/>
<dbReference type="EMBL" id="HE580277">
    <property type="protein sequence ID" value="CCD27314.1"/>
    <property type="molecule type" value="Genomic_DNA"/>
</dbReference>
<dbReference type="FunFam" id="1.10.287.110:FF:000114">
    <property type="entry name" value="SEC63 isoform 5"/>
    <property type="match status" value="1"/>
</dbReference>
<dbReference type="RefSeq" id="XP_003672557.1">
    <property type="nucleotide sequence ID" value="XM_003672509.1"/>
</dbReference>
<dbReference type="InterPro" id="IPR036869">
    <property type="entry name" value="J_dom_sf"/>
</dbReference>
<dbReference type="PROSITE" id="PS50076">
    <property type="entry name" value="DNAJ_2"/>
    <property type="match status" value="1"/>
</dbReference>
<feature type="transmembrane region" description="Helical" evidence="2">
    <location>
        <begin position="16"/>
        <end position="38"/>
    </location>
</feature>
<dbReference type="SUPFAM" id="SSF81296">
    <property type="entry name" value="E set domains"/>
    <property type="match status" value="1"/>
</dbReference>
<dbReference type="PANTHER" id="PTHR24075">
    <property type="entry name" value="SEC63 DOMAIN-CONTAINING"/>
    <property type="match status" value="1"/>
</dbReference>
<evidence type="ECO:0000313" key="4">
    <source>
        <dbReference type="EMBL" id="CCD27314.1"/>
    </source>
</evidence>
<dbReference type="STRING" id="1071378.G0WHQ3"/>
<dbReference type="GeneID" id="11497602"/>
<dbReference type="AlphaFoldDB" id="G0WHQ3"/>
<dbReference type="GO" id="GO:0031207">
    <property type="term" value="C:Sec62/Sec63 complex"/>
    <property type="evidence" value="ECO:0007669"/>
    <property type="project" value="EnsemblFungi"/>
</dbReference>
<dbReference type="InterPro" id="IPR001623">
    <property type="entry name" value="DnaJ_domain"/>
</dbReference>
<dbReference type="HOGENOM" id="CLU_014210_0_0_1"/>
<evidence type="ECO:0000313" key="5">
    <source>
        <dbReference type="Proteomes" id="UP000000689"/>
    </source>
</evidence>
<dbReference type="PRINTS" id="PR00625">
    <property type="entry name" value="JDOMAIN"/>
</dbReference>
<dbReference type="SUPFAM" id="SSF46565">
    <property type="entry name" value="Chaperone J-domain"/>
    <property type="match status" value="1"/>
</dbReference>
<dbReference type="CDD" id="cd06257">
    <property type="entry name" value="DnaJ"/>
    <property type="match status" value="1"/>
</dbReference>